<dbReference type="Proteomes" id="UP000003089">
    <property type="component" value="Unassembled WGS sequence"/>
</dbReference>
<dbReference type="RefSeq" id="WP_007486357.1">
    <property type="nucleotide sequence ID" value="NZ_JH724315.1"/>
</dbReference>
<name>I9RXI3_9BACE</name>
<dbReference type="EMBL" id="AGXS01000021">
    <property type="protein sequence ID" value="EIY47533.1"/>
    <property type="molecule type" value="Genomic_DNA"/>
</dbReference>
<gene>
    <name evidence="2" type="ORF">HMPREF1068_03183</name>
</gene>
<dbReference type="HOGENOM" id="CLU_1387868_0_0_10"/>
<sequence>MNEVKAGGANYSNVIPALVKQVRNVISEADKHRYSVSAVYSAYNTALNKKDIPQSCSSCLRNRVRELRKWLDGYEAFLKKKVKKDNPTPETDKSKDEGTESREEPENGQNDDNNESPVKADPEPPVALLMSTPEGEQFNFIPSPENPKKGTVTHADGTAVKAGTYTTDEGVIAVQPGGKATIKEGGEVTNPDDELL</sequence>
<protein>
    <submittedName>
        <fullName evidence="2">Uncharacterized protein</fullName>
    </submittedName>
</protein>
<evidence type="ECO:0000313" key="3">
    <source>
        <dbReference type="Proteomes" id="UP000003089"/>
    </source>
</evidence>
<comment type="caution">
    <text evidence="2">The sequence shown here is derived from an EMBL/GenBank/DDBJ whole genome shotgun (WGS) entry which is preliminary data.</text>
</comment>
<dbReference type="eggNOG" id="ENOG503488T">
    <property type="taxonomic scope" value="Bacteria"/>
</dbReference>
<dbReference type="STRING" id="997884.HMPREF1068_03183"/>
<dbReference type="AlphaFoldDB" id="I9RXI3"/>
<reference evidence="2 3" key="1">
    <citation type="submission" date="2012-02" db="EMBL/GenBank/DDBJ databases">
        <title>The Genome Sequence of Bacteroides nordii CL02T12C05.</title>
        <authorList>
            <consortium name="The Broad Institute Genome Sequencing Platform"/>
            <person name="Earl A."/>
            <person name="Ward D."/>
            <person name="Feldgarden M."/>
            <person name="Gevers D."/>
            <person name="Zitomersky N.L."/>
            <person name="Coyne M.J."/>
            <person name="Comstock L.E."/>
            <person name="Young S.K."/>
            <person name="Zeng Q."/>
            <person name="Gargeya S."/>
            <person name="Fitzgerald M."/>
            <person name="Haas B."/>
            <person name="Abouelleil A."/>
            <person name="Alvarado L."/>
            <person name="Arachchi H.M."/>
            <person name="Berlin A."/>
            <person name="Chapman S.B."/>
            <person name="Gearin G."/>
            <person name="Goldberg J."/>
            <person name="Griggs A."/>
            <person name="Gujja S."/>
            <person name="Hansen M."/>
            <person name="Heiman D."/>
            <person name="Howarth C."/>
            <person name="Larimer J."/>
            <person name="Lui A."/>
            <person name="MacDonald P.J.P."/>
            <person name="McCowen C."/>
            <person name="Montmayeur A."/>
            <person name="Murphy C."/>
            <person name="Neiman D."/>
            <person name="Pearson M."/>
            <person name="Priest M."/>
            <person name="Roberts A."/>
            <person name="Saif S."/>
            <person name="Shea T."/>
            <person name="Sisk P."/>
            <person name="Stolte C."/>
            <person name="Sykes S."/>
            <person name="Wortman J."/>
            <person name="Nusbaum C."/>
            <person name="Birren B."/>
        </authorList>
    </citation>
    <scope>NUCLEOTIDE SEQUENCE [LARGE SCALE GENOMIC DNA]</scope>
    <source>
        <strain evidence="2 3">CL02T12C05</strain>
    </source>
</reference>
<organism evidence="2 3">
    <name type="scientific">Bacteroides nordii CL02T12C05</name>
    <dbReference type="NCBI Taxonomy" id="997884"/>
    <lineage>
        <taxon>Bacteria</taxon>
        <taxon>Pseudomonadati</taxon>
        <taxon>Bacteroidota</taxon>
        <taxon>Bacteroidia</taxon>
        <taxon>Bacteroidales</taxon>
        <taxon>Bacteroidaceae</taxon>
        <taxon>Bacteroides</taxon>
    </lineage>
</organism>
<evidence type="ECO:0000256" key="1">
    <source>
        <dbReference type="SAM" id="MobiDB-lite"/>
    </source>
</evidence>
<evidence type="ECO:0000313" key="2">
    <source>
        <dbReference type="EMBL" id="EIY47533.1"/>
    </source>
</evidence>
<keyword evidence="3" id="KW-1185">Reference proteome</keyword>
<feature type="region of interest" description="Disordered" evidence="1">
    <location>
        <begin position="82"/>
        <end position="155"/>
    </location>
</feature>
<proteinExistence type="predicted"/>
<feature type="compositionally biased region" description="Basic and acidic residues" evidence="1">
    <location>
        <begin position="84"/>
        <end position="105"/>
    </location>
</feature>
<accession>I9RXI3</accession>
<dbReference type="PATRIC" id="fig|997884.3.peg.3267"/>